<sequence length="101" mass="11864">MKLVLLQQAYGEHAMKKSSVFFKWHRRFKEGQEDVHDDVRSGQPKMQRTDANVDTVRTLVRSNQRLSVQMMAEELNMNRVIVQQILTEDLGMRKISTNMMP</sequence>
<name>A0ABN9FEU4_9NEOB</name>
<protein>
    <recommendedName>
        <fullName evidence="4">Transposase</fullName>
    </recommendedName>
</protein>
<dbReference type="Proteomes" id="UP001162483">
    <property type="component" value="Unassembled WGS sequence"/>
</dbReference>
<dbReference type="InterPro" id="IPR052709">
    <property type="entry name" value="Transposase-MT_Hybrid"/>
</dbReference>
<evidence type="ECO:0000313" key="2">
    <source>
        <dbReference type="EMBL" id="CAI9595457.1"/>
    </source>
</evidence>
<accession>A0ABN9FEU4</accession>
<dbReference type="EMBL" id="CATNWA010016795">
    <property type="protein sequence ID" value="CAI9595457.1"/>
    <property type="molecule type" value="Genomic_DNA"/>
</dbReference>
<evidence type="ECO:0008006" key="4">
    <source>
        <dbReference type="Google" id="ProtNLM"/>
    </source>
</evidence>
<gene>
    <name evidence="2" type="ORF">SPARVUS_LOCUS11891034</name>
</gene>
<keyword evidence="3" id="KW-1185">Reference proteome</keyword>
<proteinExistence type="predicted"/>
<evidence type="ECO:0000313" key="3">
    <source>
        <dbReference type="Proteomes" id="UP001162483"/>
    </source>
</evidence>
<comment type="caution">
    <text evidence="2">The sequence shown here is derived from an EMBL/GenBank/DDBJ whole genome shotgun (WGS) entry which is preliminary data.</text>
</comment>
<organism evidence="2 3">
    <name type="scientific">Staurois parvus</name>
    <dbReference type="NCBI Taxonomy" id="386267"/>
    <lineage>
        <taxon>Eukaryota</taxon>
        <taxon>Metazoa</taxon>
        <taxon>Chordata</taxon>
        <taxon>Craniata</taxon>
        <taxon>Vertebrata</taxon>
        <taxon>Euteleostomi</taxon>
        <taxon>Amphibia</taxon>
        <taxon>Batrachia</taxon>
        <taxon>Anura</taxon>
        <taxon>Neobatrachia</taxon>
        <taxon>Ranoidea</taxon>
        <taxon>Ranidae</taxon>
        <taxon>Staurois</taxon>
    </lineage>
</organism>
<dbReference type="PANTHER" id="PTHR46060">
    <property type="entry name" value="MARINER MOS1 TRANSPOSASE-LIKE PROTEIN"/>
    <property type="match status" value="1"/>
</dbReference>
<feature type="region of interest" description="Disordered" evidence="1">
    <location>
        <begin position="33"/>
        <end position="52"/>
    </location>
</feature>
<evidence type="ECO:0000256" key="1">
    <source>
        <dbReference type="SAM" id="MobiDB-lite"/>
    </source>
</evidence>
<reference evidence="2" key="1">
    <citation type="submission" date="2023-05" db="EMBL/GenBank/DDBJ databases">
        <authorList>
            <person name="Stuckert A."/>
        </authorList>
    </citation>
    <scope>NUCLEOTIDE SEQUENCE</scope>
</reference>
<dbReference type="PANTHER" id="PTHR46060:SF3">
    <property type="entry name" value="PROTEIN GVQW3"/>
    <property type="match status" value="1"/>
</dbReference>